<proteinExistence type="predicted"/>
<accession>C0E7L4</accession>
<dbReference type="HOGENOM" id="CLU_2733189_0_0_11"/>
<gene>
    <name evidence="1" type="ORF">CORMATOL_03003</name>
</gene>
<dbReference type="Proteomes" id="UP000006247">
    <property type="component" value="Unassembled WGS sequence"/>
</dbReference>
<dbReference type="EMBL" id="ACEB01000053">
    <property type="protein sequence ID" value="EEG25389.1"/>
    <property type="molecule type" value="Genomic_DNA"/>
</dbReference>
<reference evidence="1" key="1">
    <citation type="submission" date="2009-01" db="EMBL/GenBank/DDBJ databases">
        <authorList>
            <person name="Fulton L."/>
            <person name="Clifton S."/>
            <person name="Chinwalla A.T."/>
            <person name="Mitreva M."/>
            <person name="Sodergren E."/>
            <person name="Weinstock G."/>
            <person name="Clifton S."/>
            <person name="Dooling D.J."/>
            <person name="Fulton B."/>
            <person name="Minx P."/>
            <person name="Pepin K.H."/>
            <person name="Johnson M."/>
            <person name="Bhonagiri V."/>
            <person name="Nash W.E."/>
            <person name="Mardis E.R."/>
            <person name="Wilson R.K."/>
        </authorList>
    </citation>
    <scope>NUCLEOTIDE SEQUENCE [LARGE SCALE GENOMIC DNA]</scope>
    <source>
        <strain evidence="1">ATCC 33806</strain>
    </source>
</reference>
<comment type="caution">
    <text evidence="1">The sequence shown here is derived from an EMBL/GenBank/DDBJ whole genome shotgun (WGS) entry which is preliminary data.</text>
</comment>
<evidence type="ECO:0000313" key="1">
    <source>
        <dbReference type="EMBL" id="EEG25389.1"/>
    </source>
</evidence>
<protein>
    <submittedName>
        <fullName evidence="1">Uncharacterized protein</fullName>
    </submittedName>
</protein>
<sequence>MLLNTGANRVGGFWGVVRIDEADSSGHIPLVLAAIMRLRQPGRRMGDFEHEAASVCAHSAMRARARTPAWG</sequence>
<dbReference type="AlphaFoldDB" id="C0E7L4"/>
<name>C0E7L4_9CORY</name>
<organism evidence="1">
    <name type="scientific">Corynebacterium matruchotii ATCC 33806</name>
    <dbReference type="NCBI Taxonomy" id="566549"/>
    <lineage>
        <taxon>Bacteria</taxon>
        <taxon>Bacillati</taxon>
        <taxon>Actinomycetota</taxon>
        <taxon>Actinomycetes</taxon>
        <taxon>Mycobacteriales</taxon>
        <taxon>Corynebacteriaceae</taxon>
        <taxon>Corynebacterium</taxon>
    </lineage>
</organism>